<dbReference type="InterPro" id="IPR029058">
    <property type="entry name" value="AB_hydrolase_fold"/>
</dbReference>
<evidence type="ECO:0000256" key="1">
    <source>
        <dbReference type="ARBA" id="ARBA00010088"/>
    </source>
</evidence>
<dbReference type="InterPro" id="IPR006311">
    <property type="entry name" value="TAT_signal"/>
</dbReference>
<dbReference type="SUPFAM" id="SSF53474">
    <property type="entry name" value="alpha/beta-Hydrolases"/>
    <property type="match status" value="1"/>
</dbReference>
<name>A0A101PVP6_STRCK</name>
<keyword evidence="3 6" id="KW-0378">Hydrolase</keyword>
<dbReference type="PRINTS" id="PR00412">
    <property type="entry name" value="EPOXHYDRLASE"/>
</dbReference>
<dbReference type="GO" id="GO:0004301">
    <property type="term" value="F:epoxide hydrolase activity"/>
    <property type="evidence" value="ECO:0007669"/>
    <property type="project" value="TreeGrafter"/>
</dbReference>
<dbReference type="InterPro" id="IPR000639">
    <property type="entry name" value="Epox_hydrolase-like"/>
</dbReference>
<evidence type="ECO:0000313" key="7">
    <source>
        <dbReference type="Proteomes" id="UP000053398"/>
    </source>
</evidence>
<keyword evidence="2" id="KW-0058">Aromatic hydrocarbons catabolism</keyword>
<dbReference type="PANTHER" id="PTHR21661">
    <property type="entry name" value="EPOXIDE HYDROLASE 1-RELATED"/>
    <property type="match status" value="1"/>
</dbReference>
<organism evidence="6 7">
    <name type="scientific">Streptomyces corchorusii</name>
    <name type="common">Streptomyces chibaensis</name>
    <dbReference type="NCBI Taxonomy" id="1903"/>
    <lineage>
        <taxon>Bacteria</taxon>
        <taxon>Bacillati</taxon>
        <taxon>Actinomycetota</taxon>
        <taxon>Actinomycetes</taxon>
        <taxon>Kitasatosporales</taxon>
        <taxon>Streptomycetaceae</taxon>
        <taxon>Streptomyces</taxon>
    </lineage>
</organism>
<accession>A0A101PVP6</accession>
<evidence type="ECO:0000256" key="4">
    <source>
        <dbReference type="PIRSR" id="PIRSR001112-1"/>
    </source>
</evidence>
<proteinExistence type="inferred from homology"/>
<comment type="caution">
    <text evidence="6">The sequence shown here is derived from an EMBL/GenBank/DDBJ whole genome shotgun (WGS) entry which is preliminary data.</text>
</comment>
<sequence>MRSPLHSGPAADQASFSPSRRNLLRTATVAGLATAVPAVLGTDLASAATSAGAVGPLSLPAATSRITPLDLRVPEALLKDLRQRLAHVRLPEQETVTDNSQGVQLAKLTSLLRYWRTQYDWRRFERQINNLGQYRTQIDGLGIHFLHVRSRHSNATPLILTHGWPGSFVEFVKAIGPLTDPTAHGGSAQDAFHVVVPSLPGFGFSDRPSTTGWTTARIAAAWATLMERLGYTHYIAQGGDWGGGVTTQLGKLRPKGLLGVQLNFPEYTFSPPVTDTVTAAEQTALAQIQTFSSQLSGYFQEQSTRPQTLGYALADSPSGQAAWIYEKLLDWTDNTGRPEGALSLDDMLDNITLYWLTDTAASSARIYWQNYGASSELTRLDLPVGLSVFPHELVRSPRIWAERAYSNLVYFNDQIPYGGHFAAFEQPQLFTQEVRKFARLVK</sequence>
<dbReference type="Pfam" id="PF06441">
    <property type="entry name" value="EHN"/>
    <property type="match status" value="1"/>
</dbReference>
<evidence type="ECO:0000313" key="6">
    <source>
        <dbReference type="EMBL" id="KUN18515.1"/>
    </source>
</evidence>
<feature type="active site" description="Proton acceptor" evidence="4">
    <location>
        <position position="420"/>
    </location>
</feature>
<feature type="domain" description="Epoxide hydrolase N-terminal" evidence="5">
    <location>
        <begin position="66"/>
        <end position="171"/>
    </location>
</feature>
<dbReference type="InterPro" id="IPR010497">
    <property type="entry name" value="Epoxide_hydro_N"/>
</dbReference>
<dbReference type="AlphaFoldDB" id="A0A101PVP6"/>
<feature type="active site" description="Proton donor" evidence="4">
    <location>
        <position position="367"/>
    </location>
</feature>
<evidence type="ECO:0000256" key="2">
    <source>
        <dbReference type="ARBA" id="ARBA00022797"/>
    </source>
</evidence>
<feature type="active site" description="Nucleophile" evidence="4">
    <location>
        <position position="240"/>
    </location>
</feature>
<dbReference type="Proteomes" id="UP000053398">
    <property type="component" value="Unassembled WGS sequence"/>
</dbReference>
<dbReference type="PROSITE" id="PS51318">
    <property type="entry name" value="TAT"/>
    <property type="match status" value="1"/>
</dbReference>
<keyword evidence="7" id="KW-1185">Reference proteome</keyword>
<evidence type="ECO:0000259" key="5">
    <source>
        <dbReference type="Pfam" id="PF06441"/>
    </source>
</evidence>
<dbReference type="GO" id="GO:0097176">
    <property type="term" value="P:epoxide metabolic process"/>
    <property type="evidence" value="ECO:0007669"/>
    <property type="project" value="TreeGrafter"/>
</dbReference>
<dbReference type="PANTHER" id="PTHR21661:SF35">
    <property type="entry name" value="EPOXIDE HYDROLASE"/>
    <property type="match status" value="1"/>
</dbReference>
<dbReference type="PIRSF" id="PIRSF001112">
    <property type="entry name" value="Epoxide_hydrolase"/>
    <property type="match status" value="1"/>
</dbReference>
<reference evidence="6 7" key="1">
    <citation type="submission" date="2015-10" db="EMBL/GenBank/DDBJ databases">
        <title>Draft genome sequence of Streptomyces corchorusii DSM 40340, type strain for the species Streptomyces corchorusii.</title>
        <authorList>
            <person name="Ruckert C."/>
            <person name="Winkler A."/>
            <person name="Kalinowski J."/>
            <person name="Kampfer P."/>
            <person name="Glaeser S."/>
        </authorList>
    </citation>
    <scope>NUCLEOTIDE SEQUENCE [LARGE SCALE GENOMIC DNA]</scope>
    <source>
        <strain evidence="6 7">DSM 40340</strain>
    </source>
</reference>
<comment type="similarity">
    <text evidence="1">Belongs to the peptidase S33 family.</text>
</comment>
<dbReference type="EMBL" id="LMWP01000043">
    <property type="protein sequence ID" value="KUN18515.1"/>
    <property type="molecule type" value="Genomic_DNA"/>
</dbReference>
<protein>
    <submittedName>
        <fullName evidence="6">Epoxide hydrolase</fullName>
    </submittedName>
</protein>
<gene>
    <name evidence="6" type="ORF">AQJ11_34295</name>
</gene>
<evidence type="ECO:0000256" key="3">
    <source>
        <dbReference type="ARBA" id="ARBA00022801"/>
    </source>
</evidence>
<dbReference type="RefSeq" id="WP_014669849.1">
    <property type="nucleotide sequence ID" value="NZ_KQ948366.1"/>
</dbReference>
<dbReference type="InterPro" id="IPR016292">
    <property type="entry name" value="Epoxide_hydrolase"/>
</dbReference>
<dbReference type="Gene3D" id="3.40.50.1820">
    <property type="entry name" value="alpha/beta hydrolase"/>
    <property type="match status" value="1"/>
</dbReference>